<evidence type="ECO:0000256" key="2">
    <source>
        <dbReference type="SAM" id="Phobius"/>
    </source>
</evidence>
<evidence type="ECO:0000256" key="1">
    <source>
        <dbReference type="SAM" id="MobiDB-lite"/>
    </source>
</evidence>
<keyword evidence="2" id="KW-0812">Transmembrane</keyword>
<reference evidence="4" key="1">
    <citation type="journal article" date="2009" name="Genome Res.">
        <title>Comparative genomic analyses of the human fungal pathogens Coccidioides and their relatives.</title>
        <authorList>
            <person name="Sharpton T.J."/>
            <person name="Stajich J.E."/>
            <person name="Rounsley S.D."/>
            <person name="Gardner M.J."/>
            <person name="Wortman J.R."/>
            <person name="Jordar V.S."/>
            <person name="Maiti R."/>
            <person name="Kodira C.D."/>
            <person name="Neafsey D.E."/>
            <person name="Zeng Q."/>
            <person name="Hung C.-Y."/>
            <person name="McMahan C."/>
            <person name="Muszewska A."/>
            <person name="Grynberg M."/>
            <person name="Mandel M.A."/>
            <person name="Kellner E.M."/>
            <person name="Barker B.M."/>
            <person name="Galgiani J.N."/>
            <person name="Orbach M.J."/>
            <person name="Kirkland T.N."/>
            <person name="Cole G.T."/>
            <person name="Henn M.R."/>
            <person name="Birren B.W."/>
            <person name="Taylor J.W."/>
        </authorList>
    </citation>
    <scope>NUCLEOTIDE SEQUENCE [LARGE SCALE GENOMIC DNA]</scope>
    <source>
        <strain evidence="4">RS</strain>
    </source>
</reference>
<feature type="transmembrane region" description="Helical" evidence="2">
    <location>
        <begin position="115"/>
        <end position="142"/>
    </location>
</feature>
<dbReference type="InParanoid" id="A0A0D8JVX9"/>
<dbReference type="KEGG" id="cim:CIMG_13552"/>
<name>A0A0D8JVX9_COCIM</name>
<dbReference type="RefSeq" id="XP_004444674.1">
    <property type="nucleotide sequence ID" value="XM_004444617.1"/>
</dbReference>
<sequence>MRDDRVFAWRRVSRRTGAGPKRRWSSRRPAFEPPKSAPSQVNVLHAYLTWLSWGAKPSGHETSSAAAGLDGDYQSLGIPSGSWTKRHSRRGMRFVLLTRITSEHRIRHPSERRRYAITLPSCLSTCACAFVSSALVSSYLHFFFPLDSPPMSAILSVSCPAPCVTNPGIRKSFPIPPFGLDPGVLLPGKVVFLVLENESGLSLSGISSELVANPAF</sequence>
<keyword evidence="2" id="KW-1133">Transmembrane helix</keyword>
<dbReference type="EMBL" id="GG704915">
    <property type="protein sequence ID" value="KJF61264.1"/>
    <property type="molecule type" value="Genomic_DNA"/>
</dbReference>
<accession>A0A0D8JVX9</accession>
<dbReference type="GeneID" id="24165179"/>
<proteinExistence type="predicted"/>
<dbReference type="VEuPathDB" id="FungiDB:CIMG_13552"/>
<organism evidence="3 4">
    <name type="scientific">Coccidioides immitis (strain RS)</name>
    <name type="common">Valley fever fungus</name>
    <dbReference type="NCBI Taxonomy" id="246410"/>
    <lineage>
        <taxon>Eukaryota</taxon>
        <taxon>Fungi</taxon>
        <taxon>Dikarya</taxon>
        <taxon>Ascomycota</taxon>
        <taxon>Pezizomycotina</taxon>
        <taxon>Eurotiomycetes</taxon>
        <taxon>Eurotiomycetidae</taxon>
        <taxon>Onygenales</taxon>
        <taxon>Onygenaceae</taxon>
        <taxon>Coccidioides</taxon>
    </lineage>
</organism>
<evidence type="ECO:0000313" key="3">
    <source>
        <dbReference type="EMBL" id="KJF61264.1"/>
    </source>
</evidence>
<protein>
    <submittedName>
        <fullName evidence="3">Uncharacterized protein</fullName>
    </submittedName>
</protein>
<keyword evidence="2" id="KW-0472">Membrane</keyword>
<gene>
    <name evidence="3" type="ORF">CIMG_13552</name>
</gene>
<dbReference type="AlphaFoldDB" id="A0A0D8JVX9"/>
<keyword evidence="4" id="KW-1185">Reference proteome</keyword>
<evidence type="ECO:0000313" key="4">
    <source>
        <dbReference type="Proteomes" id="UP000001261"/>
    </source>
</evidence>
<reference evidence="4" key="2">
    <citation type="journal article" date="2010" name="Genome Res.">
        <title>Population genomic sequencing of Coccidioides fungi reveals recent hybridization and transposon control.</title>
        <authorList>
            <person name="Neafsey D.E."/>
            <person name="Barker B.M."/>
            <person name="Sharpton T.J."/>
            <person name="Stajich J.E."/>
            <person name="Park D.J."/>
            <person name="Whiston E."/>
            <person name="Hung C.-Y."/>
            <person name="McMahan C."/>
            <person name="White J."/>
            <person name="Sykes S."/>
            <person name="Heiman D."/>
            <person name="Young S."/>
            <person name="Zeng Q."/>
            <person name="Abouelleil A."/>
            <person name="Aftuck L."/>
            <person name="Bessette D."/>
            <person name="Brown A."/>
            <person name="FitzGerald M."/>
            <person name="Lui A."/>
            <person name="Macdonald J.P."/>
            <person name="Priest M."/>
            <person name="Orbach M.J."/>
            <person name="Galgiani J.N."/>
            <person name="Kirkland T.N."/>
            <person name="Cole G.T."/>
            <person name="Birren B.W."/>
            <person name="Henn M.R."/>
            <person name="Taylor J.W."/>
            <person name="Rounsley S.D."/>
        </authorList>
    </citation>
    <scope>GENOME REANNOTATION</scope>
    <source>
        <strain evidence="4">RS</strain>
    </source>
</reference>
<dbReference type="Proteomes" id="UP000001261">
    <property type="component" value="Unassembled WGS sequence"/>
</dbReference>
<feature type="region of interest" description="Disordered" evidence="1">
    <location>
        <begin position="18"/>
        <end position="37"/>
    </location>
</feature>